<organism evidence="1 2">
    <name type="scientific">Sporosarcina pasteurii</name>
    <name type="common">Bacillus pasteurii</name>
    <dbReference type="NCBI Taxonomy" id="1474"/>
    <lineage>
        <taxon>Bacteria</taxon>
        <taxon>Bacillati</taxon>
        <taxon>Bacillota</taxon>
        <taxon>Bacilli</taxon>
        <taxon>Bacillales</taxon>
        <taxon>Caryophanaceae</taxon>
        <taxon>Sporosarcina</taxon>
    </lineage>
</organism>
<protein>
    <submittedName>
        <fullName evidence="1">Restriction endonuclease BglII</fullName>
    </submittedName>
</protein>
<dbReference type="GO" id="GO:0000287">
    <property type="term" value="F:magnesium ion binding"/>
    <property type="evidence" value="ECO:0007669"/>
    <property type="project" value="InterPro"/>
</dbReference>
<dbReference type="InterPro" id="IPR011335">
    <property type="entry name" value="Restrct_endonuc-II-like"/>
</dbReference>
<accession>A0A380CJ80</accession>
<keyword evidence="1" id="KW-0378">Hydrolase</keyword>
<evidence type="ECO:0000313" key="2">
    <source>
        <dbReference type="Proteomes" id="UP000254519"/>
    </source>
</evidence>
<dbReference type="AlphaFoldDB" id="A0A380CJ80"/>
<dbReference type="Proteomes" id="UP000254519">
    <property type="component" value="Unassembled WGS sequence"/>
</dbReference>
<dbReference type="SUPFAM" id="SSF52980">
    <property type="entry name" value="Restriction endonuclease-like"/>
    <property type="match status" value="1"/>
</dbReference>
<name>A0A380CJ80_SPOPA</name>
<dbReference type="Gene3D" id="3.40.91.20">
    <property type="match status" value="1"/>
</dbReference>
<dbReference type="GO" id="GO:0003677">
    <property type="term" value="F:DNA binding"/>
    <property type="evidence" value="ECO:0007669"/>
    <property type="project" value="InterPro"/>
</dbReference>
<keyword evidence="1" id="KW-0540">Nuclease</keyword>
<keyword evidence="1" id="KW-0255">Endonuclease</keyword>
<dbReference type="EMBL" id="UGYZ01000002">
    <property type="protein sequence ID" value="SUJ21925.1"/>
    <property type="molecule type" value="Genomic_DNA"/>
</dbReference>
<dbReference type="InterPro" id="IPR015278">
    <property type="entry name" value="BglII-like"/>
</dbReference>
<gene>
    <name evidence="1" type="ORF">NCTC4822_03221</name>
</gene>
<dbReference type="InterPro" id="IPR011338">
    <property type="entry name" value="BamHI/BglII/BstY"/>
</dbReference>
<evidence type="ECO:0000313" key="1">
    <source>
        <dbReference type="EMBL" id="SUJ21925.1"/>
    </source>
</evidence>
<keyword evidence="2" id="KW-1185">Reference proteome</keyword>
<dbReference type="OrthoDB" id="2988563at2"/>
<dbReference type="GO" id="GO:0009036">
    <property type="term" value="F:type II site-specific deoxyribonuclease activity"/>
    <property type="evidence" value="ECO:0007669"/>
    <property type="project" value="InterPro"/>
</dbReference>
<dbReference type="RefSeq" id="WP_115363761.1">
    <property type="nucleotide sequence ID" value="NZ_CP038012.1"/>
</dbReference>
<proteinExistence type="predicted"/>
<reference evidence="1 2" key="1">
    <citation type="submission" date="2018-06" db="EMBL/GenBank/DDBJ databases">
        <authorList>
            <consortium name="Pathogen Informatics"/>
            <person name="Doyle S."/>
        </authorList>
    </citation>
    <scope>NUCLEOTIDE SEQUENCE [LARGE SCALE GENOMIC DNA]</scope>
    <source>
        <strain evidence="2">ATCC 11859 / DSM 33 / NCIB 8841 / NCTC 4822</strain>
    </source>
</reference>
<sequence length="257" mass="29523">MLTPEIKAEWITNTNCEFYIANEMFHRNAELFLKSYPNLKVDITDRLTQKLEGVNHSIRKKNKRKHKGLTADSVNKVIKDSLKAISNLKFEVEYKDGVLFDSPKTGGFDFALFDEDFNIVNFRNYCFGKKAVFQGIDEWTNELDKRVDWKSAADRLNLPDLTKNAGIDLPIIKKVPTVIGEVQFGNWALAYYDMFKVLHLDNLADLDLLIYITGTGELDSYLSDGNVNYQSMEHIINEYSSILKVPIWLIGLDVKPK</sequence>
<dbReference type="Pfam" id="PF09195">
    <property type="entry name" value="Endonuc-BglII"/>
    <property type="match status" value="1"/>
</dbReference>
<dbReference type="GO" id="GO:0009307">
    <property type="term" value="P:DNA restriction-modification system"/>
    <property type="evidence" value="ECO:0007669"/>
    <property type="project" value="InterPro"/>
</dbReference>